<evidence type="ECO:0000256" key="3">
    <source>
        <dbReference type="ARBA" id="ARBA00012552"/>
    </source>
</evidence>
<feature type="compositionally biased region" description="Low complexity" evidence="17">
    <location>
        <begin position="664"/>
        <end position="677"/>
    </location>
</feature>
<dbReference type="SMART" id="SM00490">
    <property type="entry name" value="HELICc"/>
    <property type="match status" value="1"/>
</dbReference>
<evidence type="ECO:0000256" key="4">
    <source>
        <dbReference type="ARBA" id="ARBA00022553"/>
    </source>
</evidence>
<evidence type="ECO:0000256" key="2">
    <source>
        <dbReference type="ARBA" id="ARBA00010379"/>
    </source>
</evidence>
<feature type="region of interest" description="Disordered" evidence="17">
    <location>
        <begin position="815"/>
        <end position="873"/>
    </location>
</feature>
<dbReference type="Pfam" id="PF00271">
    <property type="entry name" value="Helicase_C"/>
    <property type="match status" value="1"/>
</dbReference>
<evidence type="ECO:0000256" key="8">
    <source>
        <dbReference type="ARBA" id="ARBA00022840"/>
    </source>
</evidence>
<dbReference type="GO" id="GO:0005829">
    <property type="term" value="C:cytosol"/>
    <property type="evidence" value="ECO:0007669"/>
    <property type="project" value="TreeGrafter"/>
</dbReference>
<dbReference type="PROSITE" id="PS51194">
    <property type="entry name" value="HELICASE_CTER"/>
    <property type="match status" value="1"/>
</dbReference>
<evidence type="ECO:0000256" key="12">
    <source>
        <dbReference type="ARBA" id="ARBA00055126"/>
    </source>
</evidence>
<dbReference type="SUPFAM" id="SSF52540">
    <property type="entry name" value="P-loop containing nucleoside triphosphate hydrolases"/>
    <property type="match status" value="2"/>
</dbReference>
<protein>
    <recommendedName>
        <fullName evidence="14">ATP-dependent RNA helicase DDX54</fullName>
        <ecNumber evidence="3">3.6.4.13</ecNumber>
    </recommendedName>
    <alternativeName>
        <fullName evidence="15">DEAD box protein 54</fullName>
    </alternativeName>
</protein>
<dbReference type="GO" id="GO:0016787">
    <property type="term" value="F:hydrolase activity"/>
    <property type="evidence" value="ECO:0007669"/>
    <property type="project" value="UniProtKB-KW"/>
</dbReference>
<dbReference type="CDD" id="cd17959">
    <property type="entry name" value="DEADc_DDX54"/>
    <property type="match status" value="1"/>
</dbReference>
<dbReference type="GO" id="GO:0005102">
    <property type="term" value="F:signaling receptor binding"/>
    <property type="evidence" value="ECO:0007669"/>
    <property type="project" value="Ensembl"/>
</dbReference>
<feature type="region of interest" description="Disordered" evidence="17">
    <location>
        <begin position="892"/>
        <end position="926"/>
    </location>
</feature>
<feature type="domain" description="DEAD-box RNA helicase Q" evidence="20">
    <location>
        <begin position="146"/>
        <end position="174"/>
    </location>
</feature>
<evidence type="ECO:0000256" key="17">
    <source>
        <dbReference type="SAM" id="MobiDB-lite"/>
    </source>
</evidence>
<comment type="function">
    <text evidence="12">Has RNA-dependent ATPase activity. Represses the transcriptional activity of nuclear receptors.</text>
</comment>
<feature type="region of interest" description="Disordered" evidence="17">
    <location>
        <begin position="766"/>
        <end position="801"/>
    </location>
</feature>
<evidence type="ECO:0000256" key="1">
    <source>
        <dbReference type="ARBA" id="ARBA00004604"/>
    </source>
</evidence>
<dbReference type="GO" id="GO:0005730">
    <property type="term" value="C:nucleolus"/>
    <property type="evidence" value="ECO:0007669"/>
    <property type="project" value="UniProtKB-SubCell"/>
</dbReference>
<dbReference type="InterPro" id="IPR027417">
    <property type="entry name" value="P-loop_NTPase"/>
</dbReference>
<dbReference type="CDD" id="cd18787">
    <property type="entry name" value="SF2_C_DEAD"/>
    <property type="match status" value="1"/>
</dbReference>
<keyword evidence="10" id="KW-0539">Nucleus</keyword>
<dbReference type="InterPro" id="IPR014001">
    <property type="entry name" value="Helicase_ATP-bd"/>
</dbReference>
<evidence type="ECO:0000259" key="20">
    <source>
        <dbReference type="PROSITE" id="PS51195"/>
    </source>
</evidence>
<dbReference type="InterPro" id="IPR012541">
    <property type="entry name" value="DBP10_C"/>
</dbReference>
<dbReference type="Pfam" id="PF08147">
    <property type="entry name" value="DBP10CT"/>
    <property type="match status" value="1"/>
</dbReference>
<evidence type="ECO:0000256" key="15">
    <source>
        <dbReference type="ARBA" id="ARBA00075544"/>
    </source>
</evidence>
<organism evidence="21">
    <name type="scientific">Balaenoptera musculus</name>
    <name type="common">Blue whale</name>
    <dbReference type="NCBI Taxonomy" id="9771"/>
    <lineage>
        <taxon>Eukaryota</taxon>
        <taxon>Metazoa</taxon>
        <taxon>Chordata</taxon>
        <taxon>Craniata</taxon>
        <taxon>Vertebrata</taxon>
        <taxon>Euteleostomi</taxon>
        <taxon>Mammalia</taxon>
        <taxon>Eutheria</taxon>
        <taxon>Laurasiatheria</taxon>
        <taxon>Artiodactyla</taxon>
        <taxon>Whippomorpha</taxon>
        <taxon>Cetacea</taxon>
        <taxon>Mysticeti</taxon>
        <taxon>Balaenopteridae</taxon>
        <taxon>Balaenoptera</taxon>
    </lineage>
</organism>
<dbReference type="PANTHER" id="PTHR47959">
    <property type="entry name" value="ATP-DEPENDENT RNA HELICASE RHLE-RELATED"/>
    <property type="match status" value="1"/>
</dbReference>
<feature type="compositionally biased region" description="Basic and acidic residues" evidence="17">
    <location>
        <begin position="832"/>
        <end position="841"/>
    </location>
</feature>
<dbReference type="FunFam" id="3.40.50.300:FF:000784">
    <property type="entry name" value="ATP-dependent RNA helicase DDX54"/>
    <property type="match status" value="1"/>
</dbReference>
<feature type="short sequence motif" description="Q motif" evidence="16">
    <location>
        <begin position="146"/>
        <end position="174"/>
    </location>
</feature>
<comment type="subcellular location">
    <subcellularLocation>
        <location evidence="1">Nucleus</location>
        <location evidence="1">Nucleolus</location>
    </subcellularLocation>
</comment>
<evidence type="ECO:0000256" key="5">
    <source>
        <dbReference type="ARBA" id="ARBA00022741"/>
    </source>
</evidence>
<dbReference type="GO" id="GO:0005794">
    <property type="term" value="C:Golgi apparatus"/>
    <property type="evidence" value="ECO:0007669"/>
    <property type="project" value="Ensembl"/>
</dbReference>
<feature type="region of interest" description="Disordered" evidence="17">
    <location>
        <begin position="636"/>
        <end position="730"/>
    </location>
</feature>
<sequence length="926" mass="103441">MCVCMPSLRKLQKVRERSLGRVKAPPPRPAAPLVRTRKLRPLPFPCAPARMAAGTRPAAAPRSRAAMAQWRKKKGLRKRRGAASQSRNSDSEDGEFEIQAEDDARAQKLGPGRPLPTFPTSECTSDVEPDTREMVRAQNKKKKKSGGFQSMGLSYPVFKGIMKKGYKVPTPIQRKTIPVILDGKDVVAMARTGSGKTACFLIPMFERLKTHIAQTGARALILSPTRELALQTMKFTKELGKFTGLKTALILGGDKMEDQFAALHENPDIIIATPGRLVHVAVEMNLKLQSVEYVVFDEADRLFEMGFAEQLQEIIGRLPGGHQTVLFSATLPKLLVEFARAGLMEPVLIRLDVDSKLNEQLKTSFFLVREDAKAAVLLHLLRNVVRPQDQTVVFVATKHHAEYLSELLTTQRVSCAHIYSALDQTARKINLAKFMHGKCSALIVTDLAARGLDIPLLDNVINYSFPARGKLFLHRVGRVARAGRSGMAYSLVAPDEVPYLLDLHLFLGRALTLARPHEELSGAGGGDGVLGRVPQGVVDDEDCGLRTSLEASLELRGLGRVADNAQQQYVRSRPAPSPESIKRAKELDLSGLGLHPLFSSCFQEEELQQLRLVDSIRNYRSRATIFEINASSRDLSSQVMRAKRQKDRKSIASFRQERQERQESLAVPAPSLPAPQEEQPEKEEAAGESVEDLFTEVVGRKRQQPGPDRGAKRRREEVRQRDQAFYIPYRPKDFDSERGLSIGGDGGAFEQQVAGAVLDLMGDEAQSLTRGQQQLKWDRKKKRFVGQSGQEDKKKIKTESGRYISSSYKRDLYQKWKQKQKIDDRDSEEEGTFDRRGPERRGGKRGRGQGASQPRTPGAPAGRVRSELKTKQQILKQRCRAQKLRFLQRGGLKQLSARNRRRARELQQGAFGRGAHSKKGKMRKSL</sequence>
<evidence type="ECO:0000256" key="16">
    <source>
        <dbReference type="PROSITE-ProRule" id="PRU00552"/>
    </source>
</evidence>
<accession>A0A8C0DT48</accession>
<reference evidence="21" key="1">
    <citation type="submission" date="2023-09" db="UniProtKB">
        <authorList>
            <consortium name="Ensembl"/>
        </authorList>
    </citation>
    <scope>IDENTIFICATION</scope>
</reference>
<dbReference type="GO" id="GO:0030331">
    <property type="term" value="F:nuclear estrogen receptor binding"/>
    <property type="evidence" value="ECO:0007669"/>
    <property type="project" value="Ensembl"/>
</dbReference>
<dbReference type="SMART" id="SM01123">
    <property type="entry name" value="DBP10CT"/>
    <property type="match status" value="1"/>
</dbReference>
<comment type="similarity">
    <text evidence="2">Belongs to the DEAD box helicase family. DDX54/DBP10 subfamily.</text>
</comment>
<keyword evidence="7" id="KW-0347">Helicase</keyword>
<dbReference type="GO" id="GO:0003723">
    <property type="term" value="F:RNA binding"/>
    <property type="evidence" value="ECO:0007669"/>
    <property type="project" value="UniProtKB-KW"/>
</dbReference>
<dbReference type="InterPro" id="IPR011545">
    <property type="entry name" value="DEAD/DEAH_box_helicase_dom"/>
</dbReference>
<dbReference type="GO" id="GO:0005654">
    <property type="term" value="C:nucleoplasm"/>
    <property type="evidence" value="ECO:0007669"/>
    <property type="project" value="Ensembl"/>
</dbReference>
<dbReference type="InterPro" id="IPR050079">
    <property type="entry name" value="DEAD_box_RNA_helicase"/>
</dbReference>
<feature type="compositionally biased region" description="Basic and acidic residues" evidence="17">
    <location>
        <begin position="815"/>
        <end position="824"/>
    </location>
</feature>
<dbReference type="GeneTree" id="ENSGT00550000075100"/>
<feature type="domain" description="Helicase C-terminal" evidence="19">
    <location>
        <begin position="376"/>
        <end position="522"/>
    </location>
</feature>
<evidence type="ECO:0000256" key="6">
    <source>
        <dbReference type="ARBA" id="ARBA00022801"/>
    </source>
</evidence>
<keyword evidence="8" id="KW-0067">ATP-binding</keyword>
<evidence type="ECO:0000256" key="14">
    <source>
        <dbReference type="ARBA" id="ARBA00068312"/>
    </source>
</evidence>
<evidence type="ECO:0000259" key="18">
    <source>
        <dbReference type="PROSITE" id="PS51192"/>
    </source>
</evidence>
<dbReference type="GO" id="GO:0003724">
    <property type="term" value="F:RNA helicase activity"/>
    <property type="evidence" value="ECO:0007669"/>
    <property type="project" value="UniProtKB-EC"/>
</dbReference>
<dbReference type="PANTHER" id="PTHR47959:SF8">
    <property type="entry name" value="RNA HELICASE"/>
    <property type="match status" value="1"/>
</dbReference>
<dbReference type="InterPro" id="IPR000629">
    <property type="entry name" value="RNA-helicase_DEAD-box_CS"/>
</dbReference>
<keyword evidence="5" id="KW-0547">Nucleotide-binding</keyword>
<dbReference type="GO" id="GO:0005524">
    <property type="term" value="F:ATP binding"/>
    <property type="evidence" value="ECO:0007669"/>
    <property type="project" value="UniProtKB-KW"/>
</dbReference>
<dbReference type="FunFam" id="3.40.50.300:FF:000865">
    <property type="entry name" value="ATP-dependent RNA helicase DDX54"/>
    <property type="match status" value="1"/>
</dbReference>
<dbReference type="Ensembl" id="ENSBMST00010027016.1">
    <property type="protein sequence ID" value="ENSBMSP00010024527.1"/>
    <property type="gene ID" value="ENSBMSG00010017844.1"/>
</dbReference>
<dbReference type="PROSITE" id="PS51195">
    <property type="entry name" value="Q_MOTIF"/>
    <property type="match status" value="1"/>
</dbReference>
<feature type="region of interest" description="Disordered" evidence="17">
    <location>
        <begin position="15"/>
        <end position="147"/>
    </location>
</feature>
<dbReference type="PROSITE" id="PS51192">
    <property type="entry name" value="HELICASE_ATP_BIND_1"/>
    <property type="match status" value="1"/>
</dbReference>
<evidence type="ECO:0000256" key="9">
    <source>
        <dbReference type="ARBA" id="ARBA00022884"/>
    </source>
</evidence>
<keyword evidence="4" id="KW-0597">Phosphoprotein</keyword>
<gene>
    <name evidence="21" type="primary">DDX54</name>
</gene>
<dbReference type="Gene3D" id="3.40.50.300">
    <property type="entry name" value="P-loop containing nucleotide triphosphate hydrolases"/>
    <property type="match status" value="2"/>
</dbReference>
<evidence type="ECO:0000256" key="10">
    <source>
        <dbReference type="ARBA" id="ARBA00023242"/>
    </source>
</evidence>
<dbReference type="InterPro" id="IPR033517">
    <property type="entry name" value="DDX54/DBP10_DEAD-box_helicase"/>
</dbReference>
<keyword evidence="9" id="KW-0694">RNA-binding</keyword>
<dbReference type="GO" id="GO:0006396">
    <property type="term" value="P:RNA processing"/>
    <property type="evidence" value="ECO:0007669"/>
    <property type="project" value="Ensembl"/>
</dbReference>
<feature type="compositionally biased region" description="Polar residues" evidence="17">
    <location>
        <begin position="766"/>
        <end position="775"/>
    </location>
</feature>
<feature type="compositionally biased region" description="Low complexity" evidence="17">
    <location>
        <begin position="47"/>
        <end position="68"/>
    </location>
</feature>
<dbReference type="InterPro" id="IPR014014">
    <property type="entry name" value="RNA_helicase_DEAD_Q_motif"/>
</dbReference>
<dbReference type="InterPro" id="IPR001650">
    <property type="entry name" value="Helicase_C-like"/>
</dbReference>
<feature type="compositionally biased region" description="Basic and acidic residues" evidence="17">
    <location>
        <begin position="790"/>
        <end position="800"/>
    </location>
</feature>
<dbReference type="AlphaFoldDB" id="A0A8C0DT48"/>
<comment type="catalytic activity">
    <reaction evidence="11">
        <text>ATP + H2O = ADP + phosphate + H(+)</text>
        <dbReference type="Rhea" id="RHEA:13065"/>
        <dbReference type="ChEBI" id="CHEBI:15377"/>
        <dbReference type="ChEBI" id="CHEBI:15378"/>
        <dbReference type="ChEBI" id="CHEBI:30616"/>
        <dbReference type="ChEBI" id="CHEBI:43474"/>
        <dbReference type="ChEBI" id="CHEBI:456216"/>
        <dbReference type="EC" id="3.6.4.13"/>
    </reaction>
</comment>
<dbReference type="SMART" id="SM00487">
    <property type="entry name" value="DEXDc"/>
    <property type="match status" value="1"/>
</dbReference>
<keyword evidence="6" id="KW-0378">Hydrolase</keyword>
<dbReference type="Pfam" id="PF00270">
    <property type="entry name" value="DEAD"/>
    <property type="match status" value="1"/>
</dbReference>
<name>A0A8C0DT48_BALMU</name>
<feature type="domain" description="Helicase ATP-binding" evidence="18">
    <location>
        <begin position="177"/>
        <end position="349"/>
    </location>
</feature>
<dbReference type="EC" id="3.6.4.13" evidence="3"/>
<feature type="compositionally biased region" description="Basic residues" evidence="17">
    <location>
        <begin position="70"/>
        <end position="81"/>
    </location>
</feature>
<feature type="compositionally biased region" description="Basic residues" evidence="17">
    <location>
        <begin position="915"/>
        <end position="926"/>
    </location>
</feature>
<dbReference type="GO" id="GO:0003714">
    <property type="term" value="F:transcription corepressor activity"/>
    <property type="evidence" value="ECO:0007669"/>
    <property type="project" value="Ensembl"/>
</dbReference>
<feature type="compositionally biased region" description="Acidic residues" evidence="17">
    <location>
        <begin position="91"/>
        <end position="101"/>
    </location>
</feature>
<evidence type="ECO:0000256" key="11">
    <source>
        <dbReference type="ARBA" id="ARBA00047984"/>
    </source>
</evidence>
<dbReference type="PROSITE" id="PS00039">
    <property type="entry name" value="DEAD_ATP_HELICASE"/>
    <property type="match status" value="1"/>
</dbReference>
<comment type="subunit">
    <text evidence="13">Interacts in a hormone-dependent manner with nuclear receptors.</text>
</comment>
<evidence type="ECO:0000256" key="13">
    <source>
        <dbReference type="ARBA" id="ARBA00064259"/>
    </source>
</evidence>
<evidence type="ECO:0000259" key="19">
    <source>
        <dbReference type="PROSITE" id="PS51194"/>
    </source>
</evidence>
<evidence type="ECO:0000256" key="7">
    <source>
        <dbReference type="ARBA" id="ARBA00022806"/>
    </source>
</evidence>
<proteinExistence type="inferred from homology"/>
<dbReference type="OMA" id="EDQFGMM"/>
<evidence type="ECO:0000313" key="21">
    <source>
        <dbReference type="Ensembl" id="ENSBMSP00010024527.1"/>
    </source>
</evidence>